<reference evidence="2" key="1">
    <citation type="journal article" date="2017" name="Genome Biol.">
        <title>Comparative genomics reveals high biological diversity and specific adaptations in the industrially and medically important fungal genus Aspergillus.</title>
        <authorList>
            <person name="de Vries R.P."/>
            <person name="Riley R."/>
            <person name="Wiebenga A."/>
            <person name="Aguilar-Osorio G."/>
            <person name="Amillis S."/>
            <person name="Uchima C.A."/>
            <person name="Anderluh G."/>
            <person name="Asadollahi M."/>
            <person name="Askin M."/>
            <person name="Barry K."/>
            <person name="Battaglia E."/>
            <person name="Bayram O."/>
            <person name="Benocci T."/>
            <person name="Braus-Stromeyer S.A."/>
            <person name="Caldana C."/>
            <person name="Canovas D."/>
            <person name="Cerqueira G.C."/>
            <person name="Chen F."/>
            <person name="Chen W."/>
            <person name="Choi C."/>
            <person name="Clum A."/>
            <person name="Dos Santos R.A."/>
            <person name="Damasio A.R."/>
            <person name="Diallinas G."/>
            <person name="Emri T."/>
            <person name="Fekete E."/>
            <person name="Flipphi M."/>
            <person name="Freyberg S."/>
            <person name="Gallo A."/>
            <person name="Gournas C."/>
            <person name="Habgood R."/>
            <person name="Hainaut M."/>
            <person name="Harispe M.L."/>
            <person name="Henrissat B."/>
            <person name="Hilden K.S."/>
            <person name="Hope R."/>
            <person name="Hossain A."/>
            <person name="Karabika E."/>
            <person name="Karaffa L."/>
            <person name="Karanyi Z."/>
            <person name="Krasevec N."/>
            <person name="Kuo A."/>
            <person name="Kusch H."/>
            <person name="LaButti K."/>
            <person name="Lagendijk E.L."/>
            <person name="Lapidus A."/>
            <person name="Levasseur A."/>
            <person name="Lindquist E."/>
            <person name="Lipzen A."/>
            <person name="Logrieco A.F."/>
            <person name="MacCabe A."/>
            <person name="Maekelae M.R."/>
            <person name="Malavazi I."/>
            <person name="Melin P."/>
            <person name="Meyer V."/>
            <person name="Mielnichuk N."/>
            <person name="Miskei M."/>
            <person name="Molnar A.P."/>
            <person name="Mule G."/>
            <person name="Ngan C.Y."/>
            <person name="Orejas M."/>
            <person name="Orosz E."/>
            <person name="Ouedraogo J.P."/>
            <person name="Overkamp K.M."/>
            <person name="Park H.-S."/>
            <person name="Perrone G."/>
            <person name="Piumi F."/>
            <person name="Punt P.J."/>
            <person name="Ram A.F."/>
            <person name="Ramon A."/>
            <person name="Rauscher S."/>
            <person name="Record E."/>
            <person name="Riano-Pachon D.M."/>
            <person name="Robert V."/>
            <person name="Roehrig J."/>
            <person name="Ruller R."/>
            <person name="Salamov A."/>
            <person name="Salih N.S."/>
            <person name="Samson R.A."/>
            <person name="Sandor E."/>
            <person name="Sanguinetti M."/>
            <person name="Schuetze T."/>
            <person name="Sepcic K."/>
            <person name="Shelest E."/>
            <person name="Sherlock G."/>
            <person name="Sophianopoulou V."/>
            <person name="Squina F.M."/>
            <person name="Sun H."/>
            <person name="Susca A."/>
            <person name="Todd R.B."/>
            <person name="Tsang A."/>
            <person name="Unkles S.E."/>
            <person name="van de Wiele N."/>
            <person name="van Rossen-Uffink D."/>
            <person name="Oliveira J.V."/>
            <person name="Vesth T.C."/>
            <person name="Visser J."/>
            <person name="Yu J.-H."/>
            <person name="Zhou M."/>
            <person name="Andersen M.R."/>
            <person name="Archer D.B."/>
            <person name="Baker S.E."/>
            <person name="Benoit I."/>
            <person name="Brakhage A.A."/>
            <person name="Braus G.H."/>
            <person name="Fischer R."/>
            <person name="Frisvad J.C."/>
            <person name="Goldman G.H."/>
            <person name="Houbraken J."/>
            <person name="Oakley B."/>
            <person name="Pocsi I."/>
            <person name="Scazzocchio C."/>
            <person name="Seiboth B."/>
            <person name="vanKuyk P.A."/>
            <person name="Wortman J."/>
            <person name="Dyer P.S."/>
            <person name="Grigoriev I.V."/>
        </authorList>
    </citation>
    <scope>NUCLEOTIDE SEQUENCE [LARGE SCALE GENOMIC DNA]</scope>
    <source>
        <strain evidence="2">ITEM 5010</strain>
    </source>
</reference>
<dbReference type="AlphaFoldDB" id="A0A1R3S108"/>
<accession>A0A1R3S108</accession>
<dbReference type="EMBL" id="KV907493">
    <property type="protein sequence ID" value="OOG00435.1"/>
    <property type="molecule type" value="Genomic_DNA"/>
</dbReference>
<dbReference type="PANTHER" id="PTHR37540">
    <property type="entry name" value="TRANSCRIPTION FACTOR (ACR-2), PUTATIVE-RELATED-RELATED"/>
    <property type="match status" value="1"/>
</dbReference>
<dbReference type="OrthoDB" id="5590473at2759"/>
<proteinExistence type="predicted"/>
<evidence type="ECO:0000313" key="2">
    <source>
        <dbReference type="Proteomes" id="UP000188318"/>
    </source>
</evidence>
<dbReference type="Proteomes" id="UP000188318">
    <property type="component" value="Unassembled WGS sequence"/>
</dbReference>
<name>A0A1R3S108_ASPC5</name>
<organism evidence="1 2">
    <name type="scientific">Aspergillus carbonarius (strain ITEM 5010)</name>
    <dbReference type="NCBI Taxonomy" id="602072"/>
    <lineage>
        <taxon>Eukaryota</taxon>
        <taxon>Fungi</taxon>
        <taxon>Dikarya</taxon>
        <taxon>Ascomycota</taxon>
        <taxon>Pezizomycotina</taxon>
        <taxon>Eurotiomycetes</taxon>
        <taxon>Eurotiomycetidae</taxon>
        <taxon>Eurotiales</taxon>
        <taxon>Aspergillaceae</taxon>
        <taxon>Aspergillus</taxon>
        <taxon>Aspergillus subgen. Circumdati</taxon>
    </lineage>
</organism>
<keyword evidence="2" id="KW-1185">Reference proteome</keyword>
<evidence type="ECO:0000313" key="1">
    <source>
        <dbReference type="EMBL" id="OOG00435.1"/>
    </source>
</evidence>
<protein>
    <submittedName>
        <fullName evidence="1">Uncharacterized protein</fullName>
    </submittedName>
</protein>
<dbReference type="VEuPathDB" id="FungiDB:ASPCADRAFT_187"/>
<dbReference type="OMA" id="RFPIKGC"/>
<dbReference type="PANTHER" id="PTHR37540:SF10">
    <property type="entry name" value="SIGMA-70 REGION 2 FAMILY PROTEIN"/>
    <property type="match status" value="1"/>
</dbReference>
<dbReference type="InterPro" id="IPR021858">
    <property type="entry name" value="Fun_TF"/>
</dbReference>
<dbReference type="Pfam" id="PF11951">
    <property type="entry name" value="Fungal_trans_2"/>
    <property type="match status" value="1"/>
</dbReference>
<gene>
    <name evidence="1" type="ORF">ASPCADRAFT_187</name>
</gene>
<sequence length="412" mass="45538">MEPTNFTFLNTTGASSLSRLATKRMRAHITKTNFAKRRQRIADATATNRSLDGSPGSVGEATSACAFRRLQELSFLEGNYIPETPSDETWLNLIASEPAVIEALLAVAVRQWSPSSAWQLQADNHLYKAIKLIKQLITSTRPKTDGVLGAVVSLAIGAALAQDQVAWNIHINGLADIVRSRQCGVWPAVPSWFIDFLVQDSVNSIFDFPRVYHPSIIKALGDCHGQGISRLAEICDRVVQLRGVIESRHQHWLDACVVAREIEEPLARLHFETRALRLDGGAPIDAAARTIELVLYLLWPSPSEAHLTLLAAELKDAICRFPIKCCYYMSLTSFQLMVGAIAAEEGSLTRAWFVDQLATAVRAMHLRGWDEPLSLMQRRATSDIGLNGRLRALWRELHHTVVSTVDCSPGGL</sequence>